<accession>A0A975TU14</accession>
<gene>
    <name evidence="2" type="ORF">KUL25_19795</name>
</gene>
<evidence type="ECO:0000313" key="3">
    <source>
        <dbReference type="Proteomes" id="UP000693972"/>
    </source>
</evidence>
<organism evidence="2">
    <name type="scientific">Gymnodinialimonas phycosphaerae</name>
    <dbReference type="NCBI Taxonomy" id="2841589"/>
    <lineage>
        <taxon>Bacteria</taxon>
        <taxon>Pseudomonadati</taxon>
        <taxon>Pseudomonadota</taxon>
        <taxon>Alphaproteobacteria</taxon>
        <taxon>Rhodobacterales</taxon>
        <taxon>Paracoccaceae</taxon>
        <taxon>Gymnodinialimonas</taxon>
    </lineage>
</organism>
<dbReference type="AlphaFoldDB" id="A0A975TU14"/>
<protein>
    <submittedName>
        <fullName evidence="2">Uncharacterized protein</fullName>
    </submittedName>
</protein>
<feature type="chain" id="PRO_5036940132" evidence="1">
    <location>
        <begin position="23"/>
        <end position="278"/>
    </location>
</feature>
<dbReference type="EMBL" id="JAIMBW010000001">
    <property type="protein sequence ID" value="MBY4895008.1"/>
    <property type="molecule type" value="Genomic_DNA"/>
</dbReference>
<feature type="signal peptide" evidence="1">
    <location>
        <begin position="1"/>
        <end position="22"/>
    </location>
</feature>
<evidence type="ECO:0000313" key="2">
    <source>
        <dbReference type="EMBL" id="QXL87618.1"/>
    </source>
</evidence>
<reference evidence="2 3" key="1">
    <citation type="submission" date="2021-07" db="EMBL/GenBank/DDBJ databases">
        <title>Karlodiniumbacter phycospheric gen. nov., sp. nov., a phycosphere bacterium isolated from karlodinium veneficum.</title>
        <authorList>
            <person name="Peng Y."/>
            <person name="Jiang L."/>
            <person name="Lee J."/>
        </authorList>
    </citation>
    <scope>NUCLEOTIDE SEQUENCE</scope>
    <source>
        <strain evidence="2 3">N5</strain>
    </source>
</reference>
<sequence length="278" mass="30045">MRWMLLLLSLMLPLTLTLPVAAQVTLISVDAMDTRFGRVAVVGPIGANRLTLDGVPIEGVENWGLRILGSFALADEPFDYLLVSDHGGGNACDPPIRLLRITQSGPIVGPLVGGCVYPMALDVRLFPGRIEIDTPHRDLGIAREVFSWDGTALQSREVAEAAATVAPGDPRQWVGQHPYAALDDAAERVRFGQIMREWQIEELATRIGPANSVIERDGWVLGAGCMAHNCNTRRGVWGIRIADGVPAAATMDVGLSARSYGTAANDPVFRAWIEENMP</sequence>
<dbReference type="EMBL" id="CP078073">
    <property type="protein sequence ID" value="QXL87618.1"/>
    <property type="molecule type" value="Genomic_DNA"/>
</dbReference>
<keyword evidence="1" id="KW-0732">Signal</keyword>
<dbReference type="RefSeq" id="WP_257894484.1">
    <property type="nucleotide sequence ID" value="NZ_JAIMBW010000001.1"/>
</dbReference>
<dbReference type="Proteomes" id="UP000693972">
    <property type="component" value="Unassembled WGS sequence"/>
</dbReference>
<name>A0A975TU14_9RHOB</name>
<keyword evidence="3" id="KW-1185">Reference proteome</keyword>
<proteinExistence type="predicted"/>
<evidence type="ECO:0000256" key="1">
    <source>
        <dbReference type="SAM" id="SignalP"/>
    </source>
</evidence>